<dbReference type="EMBL" id="JAACNO010001382">
    <property type="protein sequence ID" value="KAF4141188.1"/>
    <property type="molecule type" value="Genomic_DNA"/>
</dbReference>
<proteinExistence type="predicted"/>
<dbReference type="Proteomes" id="UP000704712">
    <property type="component" value="Unassembled WGS sequence"/>
</dbReference>
<organism evidence="2 3">
    <name type="scientific">Phytophthora infestans</name>
    <name type="common">Potato late blight agent</name>
    <name type="synonym">Botrytis infestans</name>
    <dbReference type="NCBI Taxonomy" id="4787"/>
    <lineage>
        <taxon>Eukaryota</taxon>
        <taxon>Sar</taxon>
        <taxon>Stramenopiles</taxon>
        <taxon>Oomycota</taxon>
        <taxon>Peronosporomycetes</taxon>
        <taxon>Peronosporales</taxon>
        <taxon>Peronosporaceae</taxon>
        <taxon>Phytophthora</taxon>
    </lineage>
</organism>
<accession>A0A8S9USM1</accession>
<evidence type="ECO:0000313" key="3">
    <source>
        <dbReference type="Proteomes" id="UP000704712"/>
    </source>
</evidence>
<evidence type="ECO:0000313" key="2">
    <source>
        <dbReference type="EMBL" id="KAF4141188.1"/>
    </source>
</evidence>
<feature type="region of interest" description="Disordered" evidence="1">
    <location>
        <begin position="32"/>
        <end position="62"/>
    </location>
</feature>
<protein>
    <submittedName>
        <fullName evidence="2">Uncharacterized protein</fullName>
    </submittedName>
</protein>
<feature type="compositionally biased region" description="Basic and acidic residues" evidence="1">
    <location>
        <begin position="37"/>
        <end position="46"/>
    </location>
</feature>
<dbReference type="AlphaFoldDB" id="A0A8S9USM1"/>
<name>A0A8S9USM1_PHYIN</name>
<gene>
    <name evidence="2" type="ORF">GN958_ATG09619</name>
</gene>
<evidence type="ECO:0000256" key="1">
    <source>
        <dbReference type="SAM" id="MobiDB-lite"/>
    </source>
</evidence>
<sequence length="62" mass="6703">MLPLASPPSLLLYHLNQLASHSCVMTASLSPLSTKYSDSDKHERSGKSSSEAEPSFLRLAIT</sequence>
<reference evidence="2" key="1">
    <citation type="submission" date="2020-03" db="EMBL/GenBank/DDBJ databases">
        <title>Hybrid Assembly of Korean Phytophthora infestans isolates.</title>
        <authorList>
            <person name="Prokchorchik M."/>
            <person name="Lee Y."/>
            <person name="Seo J."/>
            <person name="Cho J.-H."/>
            <person name="Park Y.-E."/>
            <person name="Jang D.-C."/>
            <person name="Im J.-S."/>
            <person name="Choi J.-G."/>
            <person name="Park H.-J."/>
            <person name="Lee G.-B."/>
            <person name="Lee Y.-G."/>
            <person name="Hong S.-Y."/>
            <person name="Cho K."/>
            <person name="Sohn K.H."/>
        </authorList>
    </citation>
    <scope>NUCLEOTIDE SEQUENCE</scope>
    <source>
        <strain evidence="2">KR_2_A2</strain>
    </source>
</reference>
<comment type="caution">
    <text evidence="2">The sequence shown here is derived from an EMBL/GenBank/DDBJ whole genome shotgun (WGS) entry which is preliminary data.</text>
</comment>